<feature type="compositionally biased region" description="Low complexity" evidence="1">
    <location>
        <begin position="488"/>
        <end position="503"/>
    </location>
</feature>
<proteinExistence type="predicted"/>
<dbReference type="AlphaFoldDB" id="A0AAE3E7N5"/>
<evidence type="ECO:0000313" key="4">
    <source>
        <dbReference type="Proteomes" id="UP001198182"/>
    </source>
</evidence>
<dbReference type="PANTHER" id="PTHR35788">
    <property type="entry name" value="EXPORTED PROTEIN-RELATED"/>
    <property type="match status" value="1"/>
</dbReference>
<dbReference type="InterPro" id="IPR022029">
    <property type="entry name" value="YoaR-like_PG-bd"/>
</dbReference>
<dbReference type="InterPro" id="IPR052913">
    <property type="entry name" value="Glycopeptide_resist_protein"/>
</dbReference>
<reference evidence="3" key="1">
    <citation type="submission" date="2021-10" db="EMBL/GenBank/DDBJ databases">
        <title>Anaerobic single-cell dispensing facilitates the cultivation of human gut bacteria.</title>
        <authorList>
            <person name="Afrizal A."/>
        </authorList>
    </citation>
    <scope>NUCLEOTIDE SEQUENCE</scope>
    <source>
        <strain evidence="3">CLA-AA-H215</strain>
    </source>
</reference>
<gene>
    <name evidence="3" type="ORF">LKD81_00160</name>
</gene>
<dbReference type="Pfam" id="PF12229">
    <property type="entry name" value="PG_binding_4"/>
    <property type="match status" value="1"/>
</dbReference>
<accession>A0AAE3E7N5</accession>
<dbReference type="Pfam" id="PF04294">
    <property type="entry name" value="VanW"/>
    <property type="match status" value="1"/>
</dbReference>
<evidence type="ECO:0000313" key="3">
    <source>
        <dbReference type="EMBL" id="MCC2229413.1"/>
    </source>
</evidence>
<dbReference type="EMBL" id="JAJEQR010000001">
    <property type="protein sequence ID" value="MCC2229413.1"/>
    <property type="molecule type" value="Genomic_DNA"/>
</dbReference>
<evidence type="ECO:0000259" key="2">
    <source>
        <dbReference type="Pfam" id="PF12229"/>
    </source>
</evidence>
<keyword evidence="4" id="KW-1185">Reference proteome</keyword>
<name>A0AAE3E7N5_9FIRM</name>
<feature type="domain" description="YoaR-like putative peptidoglycan binding" evidence="2">
    <location>
        <begin position="128"/>
        <end position="227"/>
    </location>
</feature>
<dbReference type="PANTHER" id="PTHR35788:SF1">
    <property type="entry name" value="EXPORTED PROTEIN"/>
    <property type="match status" value="1"/>
</dbReference>
<dbReference type="Proteomes" id="UP001198182">
    <property type="component" value="Unassembled WGS sequence"/>
</dbReference>
<dbReference type="InterPro" id="IPR007391">
    <property type="entry name" value="Vancomycin_resist_VanW"/>
</dbReference>
<organism evidence="3 4">
    <name type="scientific">Hominifimenecus microfluidus</name>
    <dbReference type="NCBI Taxonomy" id="2885348"/>
    <lineage>
        <taxon>Bacteria</taxon>
        <taxon>Bacillati</taxon>
        <taxon>Bacillota</taxon>
        <taxon>Clostridia</taxon>
        <taxon>Lachnospirales</taxon>
        <taxon>Lachnospiraceae</taxon>
        <taxon>Hominifimenecus</taxon>
    </lineage>
</organism>
<dbReference type="RefSeq" id="WP_308452249.1">
    <property type="nucleotide sequence ID" value="NZ_JAJEQR010000001.1"/>
</dbReference>
<feature type="region of interest" description="Disordered" evidence="1">
    <location>
        <begin position="467"/>
        <end position="512"/>
    </location>
</feature>
<evidence type="ECO:0000256" key="1">
    <source>
        <dbReference type="SAM" id="MobiDB-lite"/>
    </source>
</evidence>
<comment type="caution">
    <text evidence="3">The sequence shown here is derived from an EMBL/GenBank/DDBJ whole genome shotgun (WGS) entry which is preliminary data.</text>
</comment>
<sequence>MKRSMQENVHVIPPSNKTCKNLSKNLSAAAVLTLAAVTASSCPFPVSVFAVSDEVSVDFSREPLIEEQESVFEDGISVSGIDISGDTRAEAEAALNGKYETLSAQEIQVMVDGTEIPATWKTFGLYWECSDILDQAMLLGKGSGHIGKYKALTDMEAEGSDFTIPCGIDNQKIDSFVENELTLLNCEAQNAILSHEDGVFTVTAQVNGRTVNTEATEQAIEDAIQANNYEGGFTVDAVVDVQQPAVTTEALSAIQDVLGSYTTDVSGSENRKSNVRLGASNISGKLLLPGESASASEMMQKRTRDNGYKKAPQYANGQSVDAVGGGICQVSSTLYNALLGAELQIDERHPHSMTVSYLPHSKDAAISDGYKDLKFTNNQEYPIYIESEYRNSQLTFRIYGKEVRPESRKVEYKSTTVYSNYPADIVKYDPNQPTTYKSSTGSRHPSVKSYLEKIVYEDGVEVSREKLHTDEYSGSARTVTYGSKAPDPVTVPEETIPETPAAEETPEEASVE</sequence>
<protein>
    <submittedName>
        <fullName evidence="3">VanW family protein</fullName>
    </submittedName>
</protein>